<proteinExistence type="predicted"/>
<dbReference type="PANTHER" id="PTHR43031">
    <property type="entry name" value="FAD-DEPENDENT OXIDOREDUCTASE"/>
    <property type="match status" value="1"/>
</dbReference>
<dbReference type="PANTHER" id="PTHR43031:SF1">
    <property type="entry name" value="PYRIDINE NUCLEOTIDE-DISULPHIDE OXIDOREDUCTASE"/>
    <property type="match status" value="1"/>
</dbReference>
<dbReference type="PROSITE" id="PS51257">
    <property type="entry name" value="PROKAR_LIPOPROTEIN"/>
    <property type="match status" value="1"/>
</dbReference>
<accession>A0A6J7BGU9</accession>
<evidence type="ECO:0000259" key="1">
    <source>
        <dbReference type="PROSITE" id="PS50206"/>
    </source>
</evidence>
<dbReference type="CDD" id="cd00158">
    <property type="entry name" value="RHOD"/>
    <property type="match status" value="1"/>
</dbReference>
<feature type="domain" description="Rhodanese" evidence="1">
    <location>
        <begin position="36"/>
        <end position="126"/>
    </location>
</feature>
<evidence type="ECO:0000313" key="2">
    <source>
        <dbReference type="EMBL" id="CAB4844692.1"/>
    </source>
</evidence>
<dbReference type="Pfam" id="PF00581">
    <property type="entry name" value="Rhodanese"/>
    <property type="match status" value="1"/>
</dbReference>
<dbReference type="SUPFAM" id="SSF52821">
    <property type="entry name" value="Rhodanese/Cell cycle control phosphatase"/>
    <property type="match status" value="1"/>
</dbReference>
<reference evidence="2" key="1">
    <citation type="submission" date="2020-05" db="EMBL/GenBank/DDBJ databases">
        <authorList>
            <person name="Chiriac C."/>
            <person name="Salcher M."/>
            <person name="Ghai R."/>
            <person name="Kavagutti S V."/>
        </authorList>
    </citation>
    <scope>NUCLEOTIDE SEQUENCE</scope>
</reference>
<dbReference type="SMART" id="SM00450">
    <property type="entry name" value="RHOD"/>
    <property type="match status" value="1"/>
</dbReference>
<sequence>MKKLLAVVAASTLFLTGCGSVAATDLGAADFQKKASEAGVVVLDVRSAGEFMTGHIANAINIDVEGLTFEGDIAKLDKSATYAVYCHSGRRSGIAVGKMKDAGFKNLFNLTNGIQEWQAAGLPLVNN</sequence>
<dbReference type="InterPro" id="IPR050229">
    <property type="entry name" value="GlpE_sulfurtransferase"/>
</dbReference>
<name>A0A6J7BGU9_9ZZZZ</name>
<protein>
    <submittedName>
        <fullName evidence="2">Unannotated protein</fullName>
    </submittedName>
</protein>
<gene>
    <name evidence="2" type="ORF">UFOPK3243_01046</name>
</gene>
<dbReference type="InterPro" id="IPR036873">
    <property type="entry name" value="Rhodanese-like_dom_sf"/>
</dbReference>
<organism evidence="2">
    <name type="scientific">freshwater metagenome</name>
    <dbReference type="NCBI Taxonomy" id="449393"/>
    <lineage>
        <taxon>unclassified sequences</taxon>
        <taxon>metagenomes</taxon>
        <taxon>ecological metagenomes</taxon>
    </lineage>
</organism>
<dbReference type="EMBL" id="CAFAZZ010000125">
    <property type="protein sequence ID" value="CAB4844692.1"/>
    <property type="molecule type" value="Genomic_DNA"/>
</dbReference>
<dbReference type="PROSITE" id="PS50206">
    <property type="entry name" value="RHODANESE_3"/>
    <property type="match status" value="1"/>
</dbReference>
<dbReference type="InterPro" id="IPR001763">
    <property type="entry name" value="Rhodanese-like_dom"/>
</dbReference>
<dbReference type="AlphaFoldDB" id="A0A6J7BGU9"/>
<dbReference type="Gene3D" id="3.40.250.10">
    <property type="entry name" value="Rhodanese-like domain"/>
    <property type="match status" value="1"/>
</dbReference>